<comment type="caution">
    <text evidence="8">The sequence shown here is derived from an EMBL/GenBank/DDBJ whole genome shotgun (WGS) entry which is preliminary data.</text>
</comment>
<dbReference type="OMA" id="TCAGIQV"/>
<comment type="subcellular location">
    <subcellularLocation>
        <location evidence="1">Membrane</location>
        <topology evidence="1">Multi-pass membrane protein</topology>
    </subcellularLocation>
</comment>
<feature type="transmembrane region" description="Helical" evidence="6">
    <location>
        <begin position="489"/>
        <end position="509"/>
    </location>
</feature>
<evidence type="ECO:0000313" key="9">
    <source>
        <dbReference type="Proteomes" id="UP000034112"/>
    </source>
</evidence>
<dbReference type="InterPro" id="IPR036259">
    <property type="entry name" value="MFS_trans_sf"/>
</dbReference>
<accession>A0A0F9XQX3</accession>
<feature type="transmembrane region" description="Helical" evidence="6">
    <location>
        <begin position="217"/>
        <end position="234"/>
    </location>
</feature>
<feature type="transmembrane region" description="Helical" evidence="6">
    <location>
        <begin position="521"/>
        <end position="544"/>
    </location>
</feature>
<dbReference type="PANTHER" id="PTHR23502:SF149">
    <property type="entry name" value="TRANSPORTER, PUTATIVE-RELATED"/>
    <property type="match status" value="1"/>
</dbReference>
<proteinExistence type="predicted"/>
<evidence type="ECO:0000256" key="3">
    <source>
        <dbReference type="ARBA" id="ARBA00022989"/>
    </source>
</evidence>
<protein>
    <recommendedName>
        <fullName evidence="7">Major facilitator superfamily (MFS) profile domain-containing protein</fullName>
    </recommendedName>
</protein>
<keyword evidence="4 6" id="KW-0472">Membrane</keyword>
<feature type="transmembrane region" description="Helical" evidence="6">
    <location>
        <begin position="386"/>
        <end position="408"/>
    </location>
</feature>
<evidence type="ECO:0000259" key="7">
    <source>
        <dbReference type="PROSITE" id="PS50850"/>
    </source>
</evidence>
<keyword evidence="2 6" id="KW-0812">Transmembrane</keyword>
<dbReference type="PANTHER" id="PTHR23502">
    <property type="entry name" value="MAJOR FACILITATOR SUPERFAMILY"/>
    <property type="match status" value="1"/>
</dbReference>
<reference evidence="9" key="1">
    <citation type="journal article" date="2015" name="Genome Announc.">
        <title>Draft whole-genome sequence of the biocontrol agent Trichoderma harzianum T6776.</title>
        <authorList>
            <person name="Baroncelli R."/>
            <person name="Piaggeschi G."/>
            <person name="Fiorini L."/>
            <person name="Bertolini E."/>
            <person name="Zapparata A."/>
            <person name="Pe M.E."/>
            <person name="Sarrocco S."/>
            <person name="Vannacci G."/>
        </authorList>
    </citation>
    <scope>NUCLEOTIDE SEQUENCE [LARGE SCALE GENOMIC DNA]</scope>
    <source>
        <strain evidence="9">T6776</strain>
    </source>
</reference>
<dbReference type="SUPFAM" id="SSF103473">
    <property type="entry name" value="MFS general substrate transporter"/>
    <property type="match status" value="1"/>
</dbReference>
<dbReference type="Proteomes" id="UP000034112">
    <property type="component" value="Unassembled WGS sequence"/>
</dbReference>
<dbReference type="Pfam" id="PF07690">
    <property type="entry name" value="MFS_1"/>
    <property type="match status" value="1"/>
</dbReference>
<feature type="compositionally biased region" description="Basic and acidic residues" evidence="5">
    <location>
        <begin position="298"/>
        <end position="313"/>
    </location>
</feature>
<feature type="domain" description="Major facilitator superfamily (MFS) profile" evidence="7">
    <location>
        <begin position="69"/>
        <end position="563"/>
    </location>
</feature>
<feature type="transmembrane region" description="Helical" evidence="6">
    <location>
        <begin position="246"/>
        <end position="265"/>
    </location>
</feature>
<dbReference type="GO" id="GO:0005886">
    <property type="term" value="C:plasma membrane"/>
    <property type="evidence" value="ECO:0007669"/>
    <property type="project" value="TreeGrafter"/>
</dbReference>
<sequence>MNQVSQQRTLQDIENELDITILPGTEVMVDVGSHHFIKSGNGGGEARVLVPQPSDDPLDPLNWTYTWKLITIICASFVSISQNLGPLANAPLFGLTPRKLVSECAQELMSFETGLYMEEWNVSLADAVQTTAVAILVLGFSNLIWIPISTCFGRRPALIFSTLICTVSSIWRVRSTSYKSFLGASALNGFGAGPCESLMPQIIADIIFLHDRGKYQTLYFSIYFGSLSIGPIIAGSMAERFGWRSFWWLNTGLLIFTLFLNFALLPETRFARKREHKTVPEPSPLIDEPETKGSSVVDHSEDASGQEPQDKWLSRGHPSLKQFNLWGPYQGSILQELWLPWYLHAFPIVEFAAFAVSFSASGFLVANLTQQQFFGAPPYNFSTQSVGFTNFAIFTGSMIGLLTSGPLSDWVANYFTKRNRGIREPEMRLIAMLPYTLIMIIGLVVVGVGYSRLWSWKVIVIIGYTCLGMQVTSLPSIASTYAIDSYKPATGAIFVTITINKNLWGYGFGKFITPWTEQIGYLAPLMTLMTLITFFCSFGILFWFCGKYFRGLTKNSFLHKLDS</sequence>
<dbReference type="Gene3D" id="1.20.1250.20">
    <property type="entry name" value="MFS general substrate transporter like domains"/>
    <property type="match status" value="1"/>
</dbReference>
<dbReference type="EMBL" id="JOKZ01000016">
    <property type="protein sequence ID" value="KKP06920.1"/>
    <property type="molecule type" value="Genomic_DNA"/>
</dbReference>
<gene>
    <name evidence="8" type="ORF">THAR02_01001</name>
</gene>
<dbReference type="OrthoDB" id="5215911at2759"/>
<organism evidence="8 9">
    <name type="scientific">Trichoderma harzianum</name>
    <name type="common">Hypocrea lixii</name>
    <dbReference type="NCBI Taxonomy" id="5544"/>
    <lineage>
        <taxon>Eukaryota</taxon>
        <taxon>Fungi</taxon>
        <taxon>Dikarya</taxon>
        <taxon>Ascomycota</taxon>
        <taxon>Pezizomycotina</taxon>
        <taxon>Sordariomycetes</taxon>
        <taxon>Hypocreomycetidae</taxon>
        <taxon>Hypocreales</taxon>
        <taxon>Hypocreaceae</taxon>
        <taxon>Trichoderma</taxon>
    </lineage>
</organism>
<evidence type="ECO:0000256" key="1">
    <source>
        <dbReference type="ARBA" id="ARBA00004141"/>
    </source>
</evidence>
<dbReference type="PROSITE" id="PS50850">
    <property type="entry name" value="MFS"/>
    <property type="match status" value="1"/>
</dbReference>
<evidence type="ECO:0000256" key="2">
    <source>
        <dbReference type="ARBA" id="ARBA00022692"/>
    </source>
</evidence>
<feature type="region of interest" description="Disordered" evidence="5">
    <location>
        <begin position="275"/>
        <end position="315"/>
    </location>
</feature>
<feature type="transmembrane region" description="Helical" evidence="6">
    <location>
        <begin position="341"/>
        <end position="366"/>
    </location>
</feature>
<dbReference type="AlphaFoldDB" id="A0A0F9XQX3"/>
<dbReference type="GO" id="GO:0022857">
    <property type="term" value="F:transmembrane transporter activity"/>
    <property type="evidence" value="ECO:0007669"/>
    <property type="project" value="InterPro"/>
</dbReference>
<evidence type="ECO:0000256" key="4">
    <source>
        <dbReference type="ARBA" id="ARBA00023136"/>
    </source>
</evidence>
<dbReference type="InterPro" id="IPR011701">
    <property type="entry name" value="MFS"/>
</dbReference>
<dbReference type="InterPro" id="IPR020846">
    <property type="entry name" value="MFS_dom"/>
</dbReference>
<keyword evidence="3 6" id="KW-1133">Transmembrane helix</keyword>
<name>A0A0F9XQX3_TRIHA</name>
<evidence type="ECO:0000313" key="8">
    <source>
        <dbReference type="EMBL" id="KKP06920.1"/>
    </source>
</evidence>
<feature type="transmembrane region" description="Helical" evidence="6">
    <location>
        <begin position="429"/>
        <end position="450"/>
    </location>
</feature>
<evidence type="ECO:0000256" key="5">
    <source>
        <dbReference type="SAM" id="MobiDB-lite"/>
    </source>
</evidence>
<evidence type="ECO:0000256" key="6">
    <source>
        <dbReference type="SAM" id="Phobius"/>
    </source>
</evidence>
<feature type="transmembrane region" description="Helical" evidence="6">
    <location>
        <begin position="456"/>
        <end position="477"/>
    </location>
</feature>